<evidence type="ECO:0000313" key="2">
    <source>
        <dbReference type="EMBL" id="THU87864.1"/>
    </source>
</evidence>
<gene>
    <name evidence="2" type="ORF">K435DRAFT_782294</name>
</gene>
<protein>
    <submittedName>
        <fullName evidence="2">Uncharacterized protein</fullName>
    </submittedName>
</protein>
<reference evidence="2 3" key="1">
    <citation type="journal article" date="2019" name="Nat. Ecol. Evol.">
        <title>Megaphylogeny resolves global patterns of mushroom evolution.</title>
        <authorList>
            <person name="Varga T."/>
            <person name="Krizsan K."/>
            <person name="Foldi C."/>
            <person name="Dima B."/>
            <person name="Sanchez-Garcia M."/>
            <person name="Sanchez-Ramirez S."/>
            <person name="Szollosi G.J."/>
            <person name="Szarkandi J.G."/>
            <person name="Papp V."/>
            <person name="Albert L."/>
            <person name="Andreopoulos W."/>
            <person name="Angelini C."/>
            <person name="Antonin V."/>
            <person name="Barry K.W."/>
            <person name="Bougher N.L."/>
            <person name="Buchanan P."/>
            <person name="Buyck B."/>
            <person name="Bense V."/>
            <person name="Catcheside P."/>
            <person name="Chovatia M."/>
            <person name="Cooper J."/>
            <person name="Damon W."/>
            <person name="Desjardin D."/>
            <person name="Finy P."/>
            <person name="Geml J."/>
            <person name="Haridas S."/>
            <person name="Hughes K."/>
            <person name="Justo A."/>
            <person name="Karasinski D."/>
            <person name="Kautmanova I."/>
            <person name="Kiss B."/>
            <person name="Kocsube S."/>
            <person name="Kotiranta H."/>
            <person name="LaButti K.M."/>
            <person name="Lechner B.E."/>
            <person name="Liimatainen K."/>
            <person name="Lipzen A."/>
            <person name="Lukacs Z."/>
            <person name="Mihaltcheva S."/>
            <person name="Morgado L.N."/>
            <person name="Niskanen T."/>
            <person name="Noordeloos M.E."/>
            <person name="Ohm R.A."/>
            <person name="Ortiz-Santana B."/>
            <person name="Ovrebo C."/>
            <person name="Racz N."/>
            <person name="Riley R."/>
            <person name="Savchenko A."/>
            <person name="Shiryaev A."/>
            <person name="Soop K."/>
            <person name="Spirin V."/>
            <person name="Szebenyi C."/>
            <person name="Tomsovsky M."/>
            <person name="Tulloss R.E."/>
            <person name="Uehling J."/>
            <person name="Grigoriev I.V."/>
            <person name="Vagvolgyi C."/>
            <person name="Papp T."/>
            <person name="Martin F.M."/>
            <person name="Miettinen O."/>
            <person name="Hibbett D.S."/>
            <person name="Nagy L.G."/>
        </authorList>
    </citation>
    <scope>NUCLEOTIDE SEQUENCE [LARGE SCALE GENOMIC DNA]</scope>
    <source>
        <strain evidence="2 3">CBS 962.96</strain>
    </source>
</reference>
<accession>A0A4S8LFV7</accession>
<evidence type="ECO:0000313" key="3">
    <source>
        <dbReference type="Proteomes" id="UP000297245"/>
    </source>
</evidence>
<proteinExistence type="predicted"/>
<organism evidence="2 3">
    <name type="scientific">Dendrothele bispora (strain CBS 962.96)</name>
    <dbReference type="NCBI Taxonomy" id="1314807"/>
    <lineage>
        <taxon>Eukaryota</taxon>
        <taxon>Fungi</taxon>
        <taxon>Dikarya</taxon>
        <taxon>Basidiomycota</taxon>
        <taxon>Agaricomycotina</taxon>
        <taxon>Agaricomycetes</taxon>
        <taxon>Agaricomycetidae</taxon>
        <taxon>Agaricales</taxon>
        <taxon>Agaricales incertae sedis</taxon>
        <taxon>Dendrothele</taxon>
    </lineage>
</organism>
<evidence type="ECO:0000256" key="1">
    <source>
        <dbReference type="SAM" id="MobiDB-lite"/>
    </source>
</evidence>
<name>A0A4S8LFV7_DENBC</name>
<feature type="compositionally biased region" description="Polar residues" evidence="1">
    <location>
        <begin position="1"/>
        <end position="16"/>
    </location>
</feature>
<dbReference type="AlphaFoldDB" id="A0A4S8LFV7"/>
<feature type="compositionally biased region" description="Low complexity" evidence="1">
    <location>
        <begin position="22"/>
        <end position="56"/>
    </location>
</feature>
<sequence>MQTNIPDAPNTLTQTIMLPVVSSFPGPSSSGSSGASSSSRSSGASSTSTSANSSPTDNGGKSVGRPAVSGLVVGCLLVAFGI</sequence>
<feature type="region of interest" description="Disordered" evidence="1">
    <location>
        <begin position="1"/>
        <end position="66"/>
    </location>
</feature>
<dbReference type="Proteomes" id="UP000297245">
    <property type="component" value="Unassembled WGS sequence"/>
</dbReference>
<dbReference type="EMBL" id="ML179432">
    <property type="protein sequence ID" value="THU87864.1"/>
    <property type="molecule type" value="Genomic_DNA"/>
</dbReference>
<keyword evidence="3" id="KW-1185">Reference proteome</keyword>